<feature type="non-terminal residue" evidence="3">
    <location>
        <position position="88"/>
    </location>
</feature>
<dbReference type="Proteomes" id="UP001341840">
    <property type="component" value="Unassembled WGS sequence"/>
</dbReference>
<keyword evidence="1" id="KW-0521">NADP</keyword>
<comment type="caution">
    <text evidence="3">The sequence shown here is derived from an EMBL/GenBank/DDBJ whole genome shotgun (WGS) entry which is preliminary data.</text>
</comment>
<evidence type="ECO:0000313" key="3">
    <source>
        <dbReference type="EMBL" id="MED6130079.1"/>
    </source>
</evidence>
<keyword evidence="2" id="KW-0560">Oxidoreductase</keyword>
<dbReference type="PANTHER" id="PTHR10366">
    <property type="entry name" value="NAD DEPENDENT EPIMERASE/DEHYDRATASE"/>
    <property type="match status" value="1"/>
</dbReference>
<dbReference type="PANTHER" id="PTHR10366:SF852">
    <property type="entry name" value="CINNAMOYL-COA REDUCTASE CAD2"/>
    <property type="match status" value="1"/>
</dbReference>
<organism evidence="3 4">
    <name type="scientific">Stylosanthes scabra</name>
    <dbReference type="NCBI Taxonomy" id="79078"/>
    <lineage>
        <taxon>Eukaryota</taxon>
        <taxon>Viridiplantae</taxon>
        <taxon>Streptophyta</taxon>
        <taxon>Embryophyta</taxon>
        <taxon>Tracheophyta</taxon>
        <taxon>Spermatophyta</taxon>
        <taxon>Magnoliopsida</taxon>
        <taxon>eudicotyledons</taxon>
        <taxon>Gunneridae</taxon>
        <taxon>Pentapetalae</taxon>
        <taxon>rosids</taxon>
        <taxon>fabids</taxon>
        <taxon>Fabales</taxon>
        <taxon>Fabaceae</taxon>
        <taxon>Papilionoideae</taxon>
        <taxon>50 kb inversion clade</taxon>
        <taxon>dalbergioids sensu lato</taxon>
        <taxon>Dalbergieae</taxon>
        <taxon>Pterocarpus clade</taxon>
        <taxon>Stylosanthes</taxon>
    </lineage>
</organism>
<gene>
    <name evidence="3" type="ORF">PIB30_114492</name>
</gene>
<dbReference type="InterPro" id="IPR036291">
    <property type="entry name" value="NAD(P)-bd_dom_sf"/>
</dbReference>
<sequence length="88" mass="9740">MATSLHTAKPITSPEDVVDETLFSDPDICRESKNWYFLSKTLAEDAAWKFAEENNIDMVCINPGMVAGPLLQPEINFSVTPILNLING</sequence>
<protein>
    <submittedName>
        <fullName evidence="3">Uncharacterized protein</fullName>
    </submittedName>
</protein>
<dbReference type="SUPFAM" id="SSF51735">
    <property type="entry name" value="NAD(P)-binding Rossmann-fold domains"/>
    <property type="match status" value="1"/>
</dbReference>
<evidence type="ECO:0000256" key="2">
    <source>
        <dbReference type="ARBA" id="ARBA00023002"/>
    </source>
</evidence>
<evidence type="ECO:0000256" key="1">
    <source>
        <dbReference type="ARBA" id="ARBA00022857"/>
    </source>
</evidence>
<dbReference type="Gene3D" id="3.40.50.720">
    <property type="entry name" value="NAD(P)-binding Rossmann-like Domain"/>
    <property type="match status" value="1"/>
</dbReference>
<accession>A0ABU6S1L7</accession>
<evidence type="ECO:0000313" key="4">
    <source>
        <dbReference type="Proteomes" id="UP001341840"/>
    </source>
</evidence>
<keyword evidence="4" id="KW-1185">Reference proteome</keyword>
<proteinExistence type="predicted"/>
<name>A0ABU6S1L7_9FABA</name>
<dbReference type="EMBL" id="JASCZI010040747">
    <property type="protein sequence ID" value="MED6130079.1"/>
    <property type="molecule type" value="Genomic_DNA"/>
</dbReference>
<reference evidence="3 4" key="1">
    <citation type="journal article" date="2023" name="Plants (Basel)">
        <title>Bridging the Gap: Combining Genomics and Transcriptomics Approaches to Understand Stylosanthes scabra, an Orphan Legume from the Brazilian Caatinga.</title>
        <authorList>
            <person name="Ferreira-Neto J.R.C."/>
            <person name="da Silva M.D."/>
            <person name="Binneck E."/>
            <person name="de Melo N.F."/>
            <person name="da Silva R.H."/>
            <person name="de Melo A.L.T.M."/>
            <person name="Pandolfi V."/>
            <person name="Bustamante F.O."/>
            <person name="Brasileiro-Vidal A.C."/>
            <person name="Benko-Iseppon A.M."/>
        </authorList>
    </citation>
    <scope>NUCLEOTIDE SEQUENCE [LARGE SCALE GENOMIC DNA]</scope>
    <source>
        <tissue evidence="3">Leaves</tissue>
    </source>
</reference>
<dbReference type="InterPro" id="IPR050425">
    <property type="entry name" value="NAD(P)_dehydrat-like"/>
</dbReference>